<name>A0A0K0HAR9_SALBC</name>
<dbReference type="eggNOG" id="COG0374">
    <property type="taxonomic scope" value="Bacteria"/>
</dbReference>
<gene>
    <name evidence="1" type="ordered locus">SBG_1358</name>
</gene>
<dbReference type="SUPFAM" id="SSF56762">
    <property type="entry name" value="HydB/Nqo4-like"/>
    <property type="match status" value="1"/>
</dbReference>
<dbReference type="GeneID" id="44980370"/>
<dbReference type="Gene3D" id="1.10.645.10">
    <property type="entry name" value="Cytochrome-c3 Hydrogenase, chain B"/>
    <property type="match status" value="1"/>
</dbReference>
<reference evidence="1 2" key="1">
    <citation type="journal article" date="2011" name="PLoS Pathog.">
        <title>Salmonella bongori provides insights into the evolution of the Salmonellae.</title>
        <authorList>
            <person name="Fookes M."/>
            <person name="Schroeder G.N."/>
            <person name="Langridge G.C."/>
            <person name="Blondel C.J."/>
            <person name="Mammina C."/>
            <person name="Connor T.R."/>
            <person name="Seth-Smith H."/>
            <person name="Vernikos G.S."/>
            <person name="Robinson K.S."/>
            <person name="Sanders M."/>
            <person name="Petty N.K."/>
            <person name="Kingsley R.A."/>
            <person name="Baumler A.J."/>
            <person name="Nuccio S.P."/>
            <person name="Contreras I."/>
            <person name="Santiviago C.A."/>
            <person name="Maskell D."/>
            <person name="Barrow P."/>
            <person name="Humphrey T."/>
            <person name="Nastasi A."/>
            <person name="Roberts M."/>
            <person name="Frankel G."/>
            <person name="Parkhill J."/>
            <person name="Dougan G."/>
            <person name="Thomson N.R."/>
        </authorList>
    </citation>
    <scope>NUCLEOTIDE SEQUENCE [LARGE SCALE GENOMIC DNA]</scope>
    <source>
        <strain evidence="2">ATCC 43975 / DSM 13772 / NCTC 12419</strain>
    </source>
</reference>
<accession>A0A0K0HAR9</accession>
<dbReference type="KEGG" id="sbg:SBG_1358"/>
<dbReference type="RefSeq" id="WP_001189386.1">
    <property type="nucleotide sequence ID" value="NC_015761.1"/>
</dbReference>
<organism evidence="1 2">
    <name type="scientific">Salmonella bongori (strain ATCC 43975 / DSM 13772 / NCTC 12419)</name>
    <dbReference type="NCBI Taxonomy" id="218493"/>
    <lineage>
        <taxon>Bacteria</taxon>
        <taxon>Pseudomonadati</taxon>
        <taxon>Pseudomonadota</taxon>
        <taxon>Gammaproteobacteria</taxon>
        <taxon>Enterobacterales</taxon>
        <taxon>Enterobacteriaceae</taxon>
        <taxon>Salmonella</taxon>
    </lineage>
</organism>
<sequence>MQRLTLYPHPLRIVWQEPPIGRLLQGAAPLHAKTLISRLFTLCAQAHSAAASLLLFPEEAPDMQAAQQELARETLRRALTDWLPQFSHRQATAEEWTLLRHGDLSLLADKLFFNDEPQAWLAAGVPGWEAWFLRARTDAARWLTALQTTITPMLPMASSPDHTLLTPGPVDVSPLAIEYPRLSTCCLSGKTTALRLLARCITLARSLSALPTLRWNRFDDGEWKIAVVETARGWLVHQARLTTSGHILDYRIISPTTRHAQPEGVIARELAVLPVSQWSRQLQVIDPCVAVNIVE</sequence>
<protein>
    <submittedName>
        <fullName evidence="1">Putative ATP/GTP-binding protein</fullName>
    </submittedName>
</protein>
<proteinExistence type="predicted"/>
<dbReference type="InterPro" id="IPR029014">
    <property type="entry name" value="NiFe-Hase_large"/>
</dbReference>
<dbReference type="EMBL" id="FR877557">
    <property type="protein sequence ID" value="CCC30447.1"/>
    <property type="molecule type" value="Genomic_DNA"/>
</dbReference>
<dbReference type="Proteomes" id="UP000000289">
    <property type="component" value="Chromosome"/>
</dbReference>
<evidence type="ECO:0000313" key="2">
    <source>
        <dbReference type="Proteomes" id="UP000000289"/>
    </source>
</evidence>
<evidence type="ECO:0000313" key="1">
    <source>
        <dbReference type="EMBL" id="CCC30447.1"/>
    </source>
</evidence>
<dbReference type="AlphaFoldDB" id="A0A0K0HAR9"/>